<protein>
    <submittedName>
        <fullName evidence="1">Uncharacterized protein</fullName>
    </submittedName>
</protein>
<reference evidence="1" key="1">
    <citation type="submission" date="2017-05" db="UniProtKB">
        <authorList>
            <consortium name="EnsemblMetazoa"/>
        </authorList>
    </citation>
    <scope>IDENTIFICATION</scope>
</reference>
<name>A0A1X7TEW9_AMPQE</name>
<evidence type="ECO:0000313" key="1">
    <source>
        <dbReference type="EnsemblMetazoa" id="Aqu2.1.13169_001"/>
    </source>
</evidence>
<sequence>MNRILDDIFFLSMISLILSKYLSIRC</sequence>
<dbReference type="EnsemblMetazoa" id="Aqu2.1.13169_001">
    <property type="protein sequence ID" value="Aqu2.1.13169_001"/>
    <property type="gene ID" value="Aqu2.1.13169"/>
</dbReference>
<organism evidence="1">
    <name type="scientific">Amphimedon queenslandica</name>
    <name type="common">Sponge</name>
    <dbReference type="NCBI Taxonomy" id="400682"/>
    <lineage>
        <taxon>Eukaryota</taxon>
        <taxon>Metazoa</taxon>
        <taxon>Porifera</taxon>
        <taxon>Demospongiae</taxon>
        <taxon>Heteroscleromorpha</taxon>
        <taxon>Haplosclerida</taxon>
        <taxon>Niphatidae</taxon>
        <taxon>Amphimedon</taxon>
    </lineage>
</organism>
<dbReference type="AlphaFoldDB" id="A0A1X7TEW9"/>
<accession>A0A1X7TEW9</accession>
<proteinExistence type="predicted"/>
<dbReference type="InParanoid" id="A0A1X7TEW9"/>